<dbReference type="EMBL" id="KB007908">
    <property type="protein sequence ID" value="ELR21069.1"/>
    <property type="molecule type" value="Genomic_DNA"/>
</dbReference>
<dbReference type="GO" id="GO:0003677">
    <property type="term" value="F:DNA binding"/>
    <property type="evidence" value="ECO:0007669"/>
    <property type="project" value="InterPro"/>
</dbReference>
<feature type="region of interest" description="Disordered" evidence="1">
    <location>
        <begin position="223"/>
        <end position="291"/>
    </location>
</feature>
<dbReference type="InterPro" id="IPR036390">
    <property type="entry name" value="WH_DNA-bd_sf"/>
</dbReference>
<keyword evidence="2" id="KW-0812">Transmembrane</keyword>
<evidence type="ECO:0000259" key="3">
    <source>
        <dbReference type="PROSITE" id="PS51526"/>
    </source>
</evidence>
<feature type="region of interest" description="Disordered" evidence="1">
    <location>
        <begin position="361"/>
        <end position="381"/>
    </location>
</feature>
<feature type="region of interest" description="Disordered" evidence="1">
    <location>
        <begin position="75"/>
        <end position="132"/>
    </location>
</feature>
<protein>
    <recommendedName>
        <fullName evidence="3">RFX-type winged-helix domain-containing protein</fullName>
    </recommendedName>
</protein>
<feature type="region of interest" description="Disordered" evidence="1">
    <location>
        <begin position="430"/>
        <end position="451"/>
    </location>
</feature>
<feature type="compositionally biased region" description="Basic residues" evidence="1">
    <location>
        <begin position="75"/>
        <end position="89"/>
    </location>
</feature>
<accession>L8H6E3</accession>
<feature type="compositionally biased region" description="Basic residues" evidence="1">
    <location>
        <begin position="504"/>
        <end position="513"/>
    </location>
</feature>
<dbReference type="RefSeq" id="XP_004344812.1">
    <property type="nucleotide sequence ID" value="XM_004344762.1"/>
</dbReference>
<proteinExistence type="predicted"/>
<dbReference type="Gene3D" id="1.10.10.10">
    <property type="entry name" value="Winged helix-like DNA-binding domain superfamily/Winged helix DNA-binding domain"/>
    <property type="match status" value="1"/>
</dbReference>
<dbReference type="SUPFAM" id="SSF46785">
    <property type="entry name" value="Winged helix' DNA-binding domain"/>
    <property type="match status" value="1"/>
</dbReference>
<gene>
    <name evidence="4" type="ORF">ACA1_282340</name>
</gene>
<feature type="compositionally biased region" description="Basic and acidic residues" evidence="1">
    <location>
        <begin position="91"/>
        <end position="103"/>
    </location>
</feature>
<feature type="region of interest" description="Disordered" evidence="1">
    <location>
        <begin position="603"/>
        <end position="641"/>
    </location>
</feature>
<feature type="region of interest" description="Disordered" evidence="1">
    <location>
        <begin position="502"/>
        <end position="534"/>
    </location>
</feature>
<keyword evidence="2" id="KW-1133">Transmembrane helix</keyword>
<feature type="compositionally biased region" description="Low complexity" evidence="1">
    <location>
        <begin position="113"/>
        <end position="127"/>
    </location>
</feature>
<evidence type="ECO:0000256" key="2">
    <source>
        <dbReference type="SAM" id="Phobius"/>
    </source>
</evidence>
<dbReference type="VEuPathDB" id="AmoebaDB:ACA1_282340"/>
<dbReference type="InterPro" id="IPR036388">
    <property type="entry name" value="WH-like_DNA-bd_sf"/>
</dbReference>
<dbReference type="GO" id="GO:0006355">
    <property type="term" value="P:regulation of DNA-templated transcription"/>
    <property type="evidence" value="ECO:0007669"/>
    <property type="project" value="InterPro"/>
</dbReference>
<dbReference type="KEGG" id="acan:ACA1_282340"/>
<dbReference type="PROSITE" id="PS51526">
    <property type="entry name" value="RFX_DBD"/>
    <property type="match status" value="1"/>
</dbReference>
<evidence type="ECO:0000256" key="1">
    <source>
        <dbReference type="SAM" id="MobiDB-lite"/>
    </source>
</evidence>
<evidence type="ECO:0000313" key="5">
    <source>
        <dbReference type="Proteomes" id="UP000011083"/>
    </source>
</evidence>
<feature type="region of interest" description="Disordered" evidence="1">
    <location>
        <begin position="156"/>
        <end position="208"/>
    </location>
</feature>
<evidence type="ECO:0000313" key="4">
    <source>
        <dbReference type="EMBL" id="ELR21069.1"/>
    </source>
</evidence>
<dbReference type="Proteomes" id="UP000011083">
    <property type="component" value="Unassembled WGS sequence"/>
</dbReference>
<keyword evidence="5" id="KW-1185">Reference proteome</keyword>
<dbReference type="GeneID" id="14921945"/>
<organism evidence="4 5">
    <name type="scientific">Acanthamoeba castellanii (strain ATCC 30010 / Neff)</name>
    <dbReference type="NCBI Taxonomy" id="1257118"/>
    <lineage>
        <taxon>Eukaryota</taxon>
        <taxon>Amoebozoa</taxon>
        <taxon>Discosea</taxon>
        <taxon>Longamoebia</taxon>
        <taxon>Centramoebida</taxon>
        <taxon>Acanthamoebidae</taxon>
        <taxon>Acanthamoeba</taxon>
    </lineage>
</organism>
<feature type="compositionally biased region" description="Basic and acidic residues" evidence="1">
    <location>
        <begin position="248"/>
        <end position="258"/>
    </location>
</feature>
<name>L8H6E3_ACACF</name>
<dbReference type="AlphaFoldDB" id="L8H6E3"/>
<feature type="transmembrane region" description="Helical" evidence="2">
    <location>
        <begin position="311"/>
        <end position="333"/>
    </location>
</feature>
<feature type="domain" description="RFX-type winged-helix" evidence="3">
    <location>
        <begin position="18"/>
        <end position="94"/>
    </location>
</feature>
<reference evidence="4 5" key="1">
    <citation type="journal article" date="2013" name="Genome Biol.">
        <title>Genome of Acanthamoeba castellanii highlights extensive lateral gene transfer and early evolution of tyrosine kinase signaling.</title>
        <authorList>
            <person name="Clarke M."/>
            <person name="Lohan A.J."/>
            <person name="Liu B."/>
            <person name="Lagkouvardos I."/>
            <person name="Roy S."/>
            <person name="Zafar N."/>
            <person name="Bertelli C."/>
            <person name="Schilde C."/>
            <person name="Kianianmomeni A."/>
            <person name="Burglin T.R."/>
            <person name="Frech C."/>
            <person name="Turcotte B."/>
            <person name="Kopec K.O."/>
            <person name="Synnott J.M."/>
            <person name="Choo C."/>
            <person name="Paponov I."/>
            <person name="Finkler A."/>
            <person name="Soon Heng Tan C."/>
            <person name="Hutchins A.P."/>
            <person name="Weinmeier T."/>
            <person name="Rattei T."/>
            <person name="Chu J.S."/>
            <person name="Gimenez G."/>
            <person name="Irimia M."/>
            <person name="Rigden D.J."/>
            <person name="Fitzpatrick D.A."/>
            <person name="Lorenzo-Morales J."/>
            <person name="Bateman A."/>
            <person name="Chiu C.H."/>
            <person name="Tang P."/>
            <person name="Hegemann P."/>
            <person name="Fromm H."/>
            <person name="Raoult D."/>
            <person name="Greub G."/>
            <person name="Miranda-Saavedra D."/>
            <person name="Chen N."/>
            <person name="Nash P."/>
            <person name="Ginger M.L."/>
            <person name="Horn M."/>
            <person name="Schaap P."/>
            <person name="Caler L."/>
            <person name="Loftus B."/>
        </authorList>
    </citation>
    <scope>NUCLEOTIDE SEQUENCE [LARGE SCALE GENOMIC DNA]</scope>
    <source>
        <strain evidence="4 5">Neff</strain>
    </source>
</reference>
<dbReference type="Pfam" id="PF02257">
    <property type="entry name" value="RFX_DNA_binding"/>
    <property type="match status" value="1"/>
</dbReference>
<feature type="compositionally biased region" description="Low complexity" evidence="1">
    <location>
        <begin position="631"/>
        <end position="641"/>
    </location>
</feature>
<keyword evidence="2" id="KW-0472">Membrane</keyword>
<dbReference type="InterPro" id="IPR003150">
    <property type="entry name" value="DNA-bd_RFX"/>
</dbReference>
<sequence length="641" mass="69828">MLVSGATALEKELLACRIVFWLRENYRLGRSGSLAKEEVYGDYLNSMEPNKTDPVIVPTYFGKLVKKAFPSVRCNRKGPRGKAKQHYTHLQRVDHQREAERQRFNSFALTEQAAPSATKPTATTSASLGGPKHAPFQSYISSELSYLNYLLKKADPASTAGRSGSGDYDGWVLSKPSETSSAPNTREGRTDSPAAGGMPPAMASVGEADGDKRDWDWVFVHNKPQPRKKHSPSAARADPCTAKNSNAHKRDRDARSGSDEDPEEAEGAGAKRRRGYAEEANGADRREEQRAQQSAVTREFALDLTVFSVSFTFALIICIPLHFFFFFLFIFALRSLIGARPSSASPARPAAGHSSIAVVSPADIRDGETQSPPCPTGYINSNSNDPSQSGQYLGLPFNTSSPFTCSSFSSSSFSSTTALSWPQNLSTTSSFAGPSTSSLPQPPSLATCSPEFSGSPCPPEFFASWHSLSSSSSPALQSSSAALPSASYHSQLLSDIEPYDYHQHQHQQHHQHRSQQEPSYHYNSHQQHQQHQRCGEVPAYYGHSGAVSNYAPLPPRPMSSAPMSYHTGTYLDPQPTHTNPVLQHSRALCGDEADRGFAPLKFGGAGTPVPDHHRLPPGYPNRTPFGSYNPHSAFSHFSSHP</sequence>
<feature type="compositionally biased region" description="Low complexity" evidence="1">
    <location>
        <begin position="193"/>
        <end position="203"/>
    </location>
</feature>